<dbReference type="RefSeq" id="WP_039397604.1">
    <property type="nucleotide sequence ID" value="NZ_JTDK01000006.1"/>
</dbReference>
<dbReference type="InterPro" id="IPR036390">
    <property type="entry name" value="WH_DNA-bd_sf"/>
</dbReference>
<protein>
    <recommendedName>
        <fullName evidence="5">PadR family transcriptional regulator</fullName>
    </recommendedName>
</protein>
<keyword evidence="4" id="KW-1185">Reference proteome</keyword>
<dbReference type="Proteomes" id="UP000031030">
    <property type="component" value="Unassembled WGS sequence"/>
</dbReference>
<evidence type="ECO:0000313" key="4">
    <source>
        <dbReference type="Proteomes" id="UP000031030"/>
    </source>
</evidence>
<feature type="domain" description="Transcription regulator PadR N-terminal" evidence="1">
    <location>
        <begin position="11"/>
        <end position="83"/>
    </location>
</feature>
<dbReference type="Pfam" id="PF10400">
    <property type="entry name" value="Vir_act_alpha_C"/>
    <property type="match status" value="1"/>
</dbReference>
<feature type="domain" description="Transcription regulator PadR C-terminal" evidence="2">
    <location>
        <begin position="96"/>
        <end position="171"/>
    </location>
</feature>
<organism evidence="3 4">
    <name type="scientific">Microbacterium mangrovi</name>
    <dbReference type="NCBI Taxonomy" id="1348253"/>
    <lineage>
        <taxon>Bacteria</taxon>
        <taxon>Bacillati</taxon>
        <taxon>Actinomycetota</taxon>
        <taxon>Actinomycetes</taxon>
        <taxon>Micrococcales</taxon>
        <taxon>Microbacteriaceae</taxon>
        <taxon>Microbacterium</taxon>
    </lineage>
</organism>
<comment type="caution">
    <text evidence="3">The sequence shown here is derived from an EMBL/GenBank/DDBJ whole genome shotgun (WGS) entry which is preliminary data.</text>
</comment>
<dbReference type="AlphaFoldDB" id="A0A0B2AB06"/>
<dbReference type="EMBL" id="JTDK01000006">
    <property type="protein sequence ID" value="KHK98766.1"/>
    <property type="molecule type" value="Genomic_DNA"/>
</dbReference>
<evidence type="ECO:0008006" key="5">
    <source>
        <dbReference type="Google" id="ProtNLM"/>
    </source>
</evidence>
<reference evidence="3 4" key="1">
    <citation type="submission" date="2014-11" db="EMBL/GenBank/DDBJ databases">
        <title>Genome sequence of Microbacterium mangrovi MUSC 115(T).</title>
        <authorList>
            <person name="Lee L.-H."/>
        </authorList>
    </citation>
    <scope>NUCLEOTIDE SEQUENCE [LARGE SCALE GENOMIC DNA]</scope>
    <source>
        <strain evidence="3 4">MUSC 115</strain>
    </source>
</reference>
<dbReference type="InterPro" id="IPR036388">
    <property type="entry name" value="WH-like_DNA-bd_sf"/>
</dbReference>
<dbReference type="InterPro" id="IPR005149">
    <property type="entry name" value="Tscrpt_reg_PadR_N"/>
</dbReference>
<proteinExistence type="predicted"/>
<dbReference type="STRING" id="1348253.LK09_07610"/>
<sequence>MPSLNPISYVVLGVLATRGPSTSYEMKKLVGMSISFFWTFPHAQLYREPQRLAQLGLVDEEQAETGRRQRVFTINPRGRAALDAWLADPASSDVEIRDPALLKLFFGGISTTEDIVALAETQITAHQAAKVKYERLLERHGYRPELAFQLAPLRIGVAYEQEYIAFWTRVAQNPDSPLAP</sequence>
<dbReference type="PANTHER" id="PTHR43252:SF4">
    <property type="entry name" value="TRANSCRIPTIONAL REGULATORY PROTEIN"/>
    <property type="match status" value="1"/>
</dbReference>
<evidence type="ECO:0000313" key="3">
    <source>
        <dbReference type="EMBL" id="KHK98766.1"/>
    </source>
</evidence>
<dbReference type="InterPro" id="IPR018309">
    <property type="entry name" value="Tscrpt_reg_PadR_C"/>
</dbReference>
<accession>A0A0B2AB06</accession>
<dbReference type="SUPFAM" id="SSF46785">
    <property type="entry name" value="Winged helix' DNA-binding domain"/>
    <property type="match status" value="1"/>
</dbReference>
<dbReference type="Pfam" id="PF03551">
    <property type="entry name" value="PadR"/>
    <property type="match status" value="1"/>
</dbReference>
<evidence type="ECO:0000259" key="1">
    <source>
        <dbReference type="Pfam" id="PF03551"/>
    </source>
</evidence>
<name>A0A0B2AB06_9MICO</name>
<gene>
    <name evidence="3" type="ORF">LK09_07610</name>
</gene>
<dbReference type="Gene3D" id="1.10.10.10">
    <property type="entry name" value="Winged helix-like DNA-binding domain superfamily/Winged helix DNA-binding domain"/>
    <property type="match status" value="1"/>
</dbReference>
<dbReference type="PANTHER" id="PTHR43252">
    <property type="entry name" value="TRANSCRIPTIONAL REGULATOR YQJI"/>
    <property type="match status" value="1"/>
</dbReference>
<dbReference type="OrthoDB" id="3186544at2"/>
<evidence type="ECO:0000259" key="2">
    <source>
        <dbReference type="Pfam" id="PF10400"/>
    </source>
</evidence>
<dbReference type="Gene3D" id="6.10.140.190">
    <property type="match status" value="1"/>
</dbReference>